<dbReference type="RefSeq" id="WP_074727938.1">
    <property type="nucleotide sequence ID" value="NZ_FNQS01000002.1"/>
</dbReference>
<dbReference type="EMBL" id="FNQS01000002">
    <property type="protein sequence ID" value="SEA02738.1"/>
    <property type="molecule type" value="Genomic_DNA"/>
</dbReference>
<organism evidence="2 3">
    <name type="scientific">Lonsdalea quercina</name>
    <dbReference type="NCBI Taxonomy" id="71657"/>
    <lineage>
        <taxon>Bacteria</taxon>
        <taxon>Pseudomonadati</taxon>
        <taxon>Pseudomonadota</taxon>
        <taxon>Gammaproteobacteria</taxon>
        <taxon>Enterobacterales</taxon>
        <taxon>Pectobacteriaceae</taxon>
        <taxon>Lonsdalea</taxon>
    </lineage>
</organism>
<proteinExistence type="predicted"/>
<evidence type="ECO:0000313" key="2">
    <source>
        <dbReference type="EMBL" id="SEA02738.1"/>
    </source>
</evidence>
<dbReference type="AlphaFoldDB" id="A0A1H3XW44"/>
<name>A0A1H3XW44_9GAMM</name>
<accession>A0A1H3XW44</accession>
<keyword evidence="3" id="KW-1185">Reference proteome</keyword>
<feature type="region of interest" description="Disordered" evidence="1">
    <location>
        <begin position="1"/>
        <end position="29"/>
    </location>
</feature>
<dbReference type="GeneID" id="97763688"/>
<protein>
    <submittedName>
        <fullName evidence="2">Uncharacterized protein</fullName>
    </submittedName>
</protein>
<dbReference type="STRING" id="71657.SAMN02982996_00767"/>
<sequence>MNSKTPSLPHAASPRWRDRVTPGGSLSPTERCAFDKANHLVSLRINQVLGQKDKPRTGQFDFDAFVDSLEADFLQRSGDPLAQDLHSDVGQTAFWVIRAIADHLIALQAQRRTD</sequence>
<dbReference type="Proteomes" id="UP000187280">
    <property type="component" value="Unassembled WGS sequence"/>
</dbReference>
<reference evidence="2 3" key="1">
    <citation type="submission" date="2016-10" db="EMBL/GenBank/DDBJ databases">
        <authorList>
            <person name="de Groot N.N."/>
        </authorList>
    </citation>
    <scope>NUCLEOTIDE SEQUENCE [LARGE SCALE GENOMIC DNA]</scope>
    <source>
        <strain evidence="2 3">ATCC 29281</strain>
    </source>
</reference>
<evidence type="ECO:0000256" key="1">
    <source>
        <dbReference type="SAM" id="MobiDB-lite"/>
    </source>
</evidence>
<gene>
    <name evidence="2" type="ORF">SAMN02982996_00767</name>
</gene>
<evidence type="ECO:0000313" key="3">
    <source>
        <dbReference type="Proteomes" id="UP000187280"/>
    </source>
</evidence>